<comment type="caution">
    <text evidence="1">The sequence shown here is derived from an EMBL/GenBank/DDBJ whole genome shotgun (WGS) entry which is preliminary data.</text>
</comment>
<gene>
    <name evidence="1" type="ORF">M6B38_253070</name>
</gene>
<evidence type="ECO:0000313" key="1">
    <source>
        <dbReference type="EMBL" id="KAJ6852827.1"/>
    </source>
</evidence>
<dbReference type="Proteomes" id="UP001140949">
    <property type="component" value="Unassembled WGS sequence"/>
</dbReference>
<evidence type="ECO:0000313" key="2">
    <source>
        <dbReference type="Proteomes" id="UP001140949"/>
    </source>
</evidence>
<proteinExistence type="predicted"/>
<sequence>MISCLFFAEERISTMEWRLCYCCRHTESAVGNATEDALATLKKLISDFRSIIVQATQGLNFNLKDYTYTHAQLYAFHQLMPLNYSEKAQSTRICGDSNSSQLPKRLF</sequence>
<accession>A0AAX6IJ56</accession>
<organism evidence="1 2">
    <name type="scientific">Iris pallida</name>
    <name type="common">Sweet iris</name>
    <dbReference type="NCBI Taxonomy" id="29817"/>
    <lineage>
        <taxon>Eukaryota</taxon>
        <taxon>Viridiplantae</taxon>
        <taxon>Streptophyta</taxon>
        <taxon>Embryophyta</taxon>
        <taxon>Tracheophyta</taxon>
        <taxon>Spermatophyta</taxon>
        <taxon>Magnoliopsida</taxon>
        <taxon>Liliopsida</taxon>
        <taxon>Asparagales</taxon>
        <taxon>Iridaceae</taxon>
        <taxon>Iridoideae</taxon>
        <taxon>Irideae</taxon>
        <taxon>Iris</taxon>
    </lineage>
</organism>
<protein>
    <submittedName>
        <fullName evidence="1">Stress-response A/B barrel domain-containing protein UP3 isoform X1</fullName>
    </submittedName>
</protein>
<reference evidence="1" key="1">
    <citation type="journal article" date="2023" name="GigaByte">
        <title>Genome assembly of the bearded iris, Iris pallida Lam.</title>
        <authorList>
            <person name="Bruccoleri R.E."/>
            <person name="Oakeley E.J."/>
            <person name="Faust A.M.E."/>
            <person name="Altorfer M."/>
            <person name="Dessus-Babus S."/>
            <person name="Burckhardt D."/>
            <person name="Oertli M."/>
            <person name="Naumann U."/>
            <person name="Petersen F."/>
            <person name="Wong J."/>
        </authorList>
    </citation>
    <scope>NUCLEOTIDE SEQUENCE</scope>
    <source>
        <strain evidence="1">GSM-AAB239-AS_SAM_17_03QT</strain>
    </source>
</reference>
<reference evidence="1" key="2">
    <citation type="submission" date="2023-04" db="EMBL/GenBank/DDBJ databases">
        <authorList>
            <person name="Bruccoleri R.E."/>
            <person name="Oakeley E.J."/>
            <person name="Faust A.-M."/>
            <person name="Dessus-Babus S."/>
            <person name="Altorfer M."/>
            <person name="Burckhardt D."/>
            <person name="Oertli M."/>
            <person name="Naumann U."/>
            <person name="Petersen F."/>
            <person name="Wong J."/>
        </authorList>
    </citation>
    <scope>NUCLEOTIDE SEQUENCE</scope>
    <source>
        <strain evidence="1">GSM-AAB239-AS_SAM_17_03QT</strain>
        <tissue evidence="1">Leaf</tissue>
    </source>
</reference>
<dbReference type="EMBL" id="JANAVB010001406">
    <property type="protein sequence ID" value="KAJ6852827.1"/>
    <property type="molecule type" value="Genomic_DNA"/>
</dbReference>
<keyword evidence="2" id="KW-1185">Reference proteome</keyword>
<dbReference type="AlphaFoldDB" id="A0AAX6IJ56"/>
<name>A0AAX6IJ56_IRIPA</name>